<keyword evidence="7" id="KW-1185">Reference proteome</keyword>
<dbReference type="InterPro" id="IPR036259">
    <property type="entry name" value="MFS_trans_sf"/>
</dbReference>
<proteinExistence type="predicted"/>
<comment type="caution">
    <text evidence="6">The sequence shown here is derived from an EMBL/GenBank/DDBJ whole genome shotgun (WGS) entry which is preliminary data.</text>
</comment>
<evidence type="ECO:0000256" key="3">
    <source>
        <dbReference type="ARBA" id="ARBA00022989"/>
    </source>
</evidence>
<feature type="transmembrane region" description="Helical" evidence="5">
    <location>
        <begin position="267"/>
        <end position="285"/>
    </location>
</feature>
<protein>
    <submittedName>
        <fullName evidence="6">MFS transporter</fullName>
    </submittedName>
</protein>
<dbReference type="PANTHER" id="PTHR23514:SF13">
    <property type="entry name" value="INNER MEMBRANE PROTEIN YBJJ"/>
    <property type="match status" value="1"/>
</dbReference>
<accession>A0ABR5T4S9</accession>
<name>A0ABR5T4S9_9BURK</name>
<organism evidence="6 7">
    <name type="scientific">Burkholderia savannae</name>
    <dbReference type="NCBI Taxonomy" id="1637837"/>
    <lineage>
        <taxon>Bacteria</taxon>
        <taxon>Pseudomonadati</taxon>
        <taxon>Pseudomonadota</taxon>
        <taxon>Betaproteobacteria</taxon>
        <taxon>Burkholderiales</taxon>
        <taxon>Burkholderiaceae</taxon>
        <taxon>Burkholderia</taxon>
        <taxon>pseudomallei group</taxon>
    </lineage>
</organism>
<dbReference type="RefSeq" id="WP_060822802.1">
    <property type="nucleotide sequence ID" value="NZ_LNJQ01000004.1"/>
</dbReference>
<dbReference type="CDD" id="cd17393">
    <property type="entry name" value="MFS_MosC_like"/>
    <property type="match status" value="1"/>
</dbReference>
<evidence type="ECO:0000256" key="5">
    <source>
        <dbReference type="SAM" id="Phobius"/>
    </source>
</evidence>
<evidence type="ECO:0000256" key="2">
    <source>
        <dbReference type="ARBA" id="ARBA00022692"/>
    </source>
</evidence>
<dbReference type="Gene3D" id="1.20.1250.20">
    <property type="entry name" value="MFS general substrate transporter like domains"/>
    <property type="match status" value="2"/>
</dbReference>
<dbReference type="PANTHER" id="PTHR23514">
    <property type="entry name" value="BYPASS OF STOP CODON PROTEIN 6"/>
    <property type="match status" value="1"/>
</dbReference>
<gene>
    <name evidence="6" type="ORF">WS72_25225</name>
</gene>
<comment type="subcellular location">
    <subcellularLocation>
        <location evidence="1">Membrane</location>
        <topology evidence="1">Multi-pass membrane protein</topology>
    </subcellularLocation>
</comment>
<feature type="transmembrane region" description="Helical" evidence="5">
    <location>
        <begin position="43"/>
        <end position="62"/>
    </location>
</feature>
<evidence type="ECO:0000256" key="4">
    <source>
        <dbReference type="ARBA" id="ARBA00023136"/>
    </source>
</evidence>
<keyword evidence="2 5" id="KW-0812">Transmembrane</keyword>
<evidence type="ECO:0000313" key="6">
    <source>
        <dbReference type="EMBL" id="KWZ38178.1"/>
    </source>
</evidence>
<feature type="transmembrane region" description="Helical" evidence="5">
    <location>
        <begin position="74"/>
        <end position="92"/>
    </location>
</feature>
<feature type="transmembrane region" description="Helical" evidence="5">
    <location>
        <begin position="322"/>
        <end position="343"/>
    </location>
</feature>
<feature type="transmembrane region" description="Helical" evidence="5">
    <location>
        <begin position="355"/>
        <end position="374"/>
    </location>
</feature>
<sequence length="377" mass="38325">MSADRPATRLATRLAFLAAGFGLACWAPLVPFAKQRLGVNDGALGALLLCVGLGSVASMLLTGPFSTRYGSKPIIIAGGVALAAILPLLTVASGPITLGVALFAFGAALGSLDVAMNVHAVEVERAAARPLMSGFHALFSVGGAAGSGIMTFLLSMRIGTFASTLLCAMPMLAAILFASPRLLQGAQAGERPRFVMPRGVVPLLALLTAITFLAEGALLDWSALLITNKGLVVAAQGGLGYVLFSIAMTAGRFGGDAIATRIGDRPTMFWGGLLAVAGFVILLTAPIAGVAMAGFAFIGLGASNIVPVLFRRAGAQRAMPSALAVTVITITGYGGHLVGPAGMGFVARSVGLESAFWMLAVLLCLVPCCARLVTGKR</sequence>
<keyword evidence="4 5" id="KW-0472">Membrane</keyword>
<feature type="transmembrane region" description="Helical" evidence="5">
    <location>
        <begin position="133"/>
        <end position="154"/>
    </location>
</feature>
<feature type="transmembrane region" description="Helical" evidence="5">
    <location>
        <begin position="200"/>
        <end position="219"/>
    </location>
</feature>
<dbReference type="PROSITE" id="PS51257">
    <property type="entry name" value="PROKAR_LIPOPROTEIN"/>
    <property type="match status" value="1"/>
</dbReference>
<keyword evidence="3 5" id="KW-1133">Transmembrane helix</keyword>
<dbReference type="SUPFAM" id="SSF103473">
    <property type="entry name" value="MFS general substrate transporter"/>
    <property type="match status" value="1"/>
</dbReference>
<dbReference type="InterPro" id="IPR011701">
    <property type="entry name" value="MFS"/>
</dbReference>
<feature type="transmembrane region" description="Helical" evidence="5">
    <location>
        <begin position="231"/>
        <end position="255"/>
    </location>
</feature>
<dbReference type="InterPro" id="IPR051788">
    <property type="entry name" value="MFS_Transporter"/>
</dbReference>
<dbReference type="EMBL" id="LNJQ01000004">
    <property type="protein sequence ID" value="KWZ38178.1"/>
    <property type="molecule type" value="Genomic_DNA"/>
</dbReference>
<evidence type="ECO:0000256" key="1">
    <source>
        <dbReference type="ARBA" id="ARBA00004141"/>
    </source>
</evidence>
<dbReference type="Pfam" id="PF07690">
    <property type="entry name" value="MFS_1"/>
    <property type="match status" value="1"/>
</dbReference>
<feature type="transmembrane region" description="Helical" evidence="5">
    <location>
        <begin position="291"/>
        <end position="310"/>
    </location>
</feature>
<reference evidence="6 7" key="1">
    <citation type="submission" date="2015-11" db="EMBL/GenBank/DDBJ databases">
        <authorList>
            <person name="Sahl J."/>
            <person name="Wagner D."/>
            <person name="Keim P."/>
        </authorList>
    </citation>
    <scope>NUCLEOTIDE SEQUENCE [LARGE SCALE GENOMIC DNA]</scope>
    <source>
        <strain evidence="6 7">BDU18</strain>
    </source>
</reference>
<evidence type="ECO:0000313" key="7">
    <source>
        <dbReference type="Proteomes" id="UP000070255"/>
    </source>
</evidence>
<feature type="transmembrane region" description="Helical" evidence="5">
    <location>
        <begin position="98"/>
        <end position="121"/>
    </location>
</feature>
<feature type="transmembrane region" description="Helical" evidence="5">
    <location>
        <begin position="160"/>
        <end position="179"/>
    </location>
</feature>
<dbReference type="Proteomes" id="UP000070255">
    <property type="component" value="Unassembled WGS sequence"/>
</dbReference>